<evidence type="ECO:0000313" key="3">
    <source>
        <dbReference type="Proteomes" id="UP000267223"/>
    </source>
</evidence>
<keyword evidence="3" id="KW-1185">Reference proteome</keyword>
<dbReference type="PROSITE" id="PS51257">
    <property type="entry name" value="PROKAR_LIPOPROTEIN"/>
    <property type="match status" value="1"/>
</dbReference>
<evidence type="ECO:0000256" key="1">
    <source>
        <dbReference type="SAM" id="MobiDB-lite"/>
    </source>
</evidence>
<sequence>MLNHKNAKPRKMKTNPHHPTGFGSCSDRALAEKATAFYDAISNHTGLASSPPGFETFNAARLAFMEALEKATPRTRADVAAKNAHRRKLAIGMAALKDYVPTAPNREAVKLEKPAFFNLPISRPQPVRRKTGKAASEKPGQFLLVVMFLKMIQGMRSYWHAAGSNQHL</sequence>
<dbReference type="Proteomes" id="UP000267223">
    <property type="component" value="Unassembled WGS sequence"/>
</dbReference>
<organism evidence="2 3">
    <name type="scientific">Hanamia caeni</name>
    <dbReference type="NCBI Taxonomy" id="2294116"/>
    <lineage>
        <taxon>Bacteria</taxon>
        <taxon>Pseudomonadati</taxon>
        <taxon>Bacteroidota</taxon>
        <taxon>Chitinophagia</taxon>
        <taxon>Chitinophagales</taxon>
        <taxon>Chitinophagaceae</taxon>
        <taxon>Hanamia</taxon>
    </lineage>
</organism>
<proteinExistence type="predicted"/>
<accession>A0A3M9N4W4</accession>
<reference evidence="2 3" key="1">
    <citation type="submission" date="2018-11" db="EMBL/GenBank/DDBJ databases">
        <title>Draft genome sequence of Ferruginibacter sp. BO-59.</title>
        <authorList>
            <person name="Im W.T."/>
        </authorList>
    </citation>
    <scope>NUCLEOTIDE SEQUENCE [LARGE SCALE GENOMIC DNA]</scope>
    <source>
        <strain evidence="2 3">BO-59</strain>
    </source>
</reference>
<comment type="caution">
    <text evidence="2">The sequence shown here is derived from an EMBL/GenBank/DDBJ whole genome shotgun (WGS) entry which is preliminary data.</text>
</comment>
<feature type="region of interest" description="Disordered" evidence="1">
    <location>
        <begin position="1"/>
        <end position="22"/>
    </location>
</feature>
<feature type="compositionally biased region" description="Basic residues" evidence="1">
    <location>
        <begin position="1"/>
        <end position="16"/>
    </location>
</feature>
<protein>
    <submittedName>
        <fullName evidence="2">Uncharacterized protein</fullName>
    </submittedName>
</protein>
<gene>
    <name evidence="2" type="ORF">EFY79_19720</name>
</gene>
<dbReference type="EMBL" id="RJJR01000023">
    <property type="protein sequence ID" value="RNI32822.1"/>
    <property type="molecule type" value="Genomic_DNA"/>
</dbReference>
<dbReference type="AlphaFoldDB" id="A0A3M9N4W4"/>
<name>A0A3M9N4W4_9BACT</name>
<evidence type="ECO:0000313" key="2">
    <source>
        <dbReference type="EMBL" id="RNI32822.1"/>
    </source>
</evidence>